<evidence type="ECO:0008006" key="3">
    <source>
        <dbReference type="Google" id="ProtNLM"/>
    </source>
</evidence>
<evidence type="ECO:0000313" key="1">
    <source>
        <dbReference type="EMBL" id="MFC5728543.1"/>
    </source>
</evidence>
<reference evidence="2" key="1">
    <citation type="journal article" date="2019" name="Int. J. Syst. Evol. Microbiol.">
        <title>The Global Catalogue of Microorganisms (GCM) 10K type strain sequencing project: providing services to taxonomists for standard genome sequencing and annotation.</title>
        <authorList>
            <consortium name="The Broad Institute Genomics Platform"/>
            <consortium name="The Broad Institute Genome Sequencing Center for Infectious Disease"/>
            <person name="Wu L."/>
            <person name="Ma J."/>
        </authorList>
    </citation>
    <scope>NUCLEOTIDE SEQUENCE [LARGE SCALE GENOMIC DNA]</scope>
    <source>
        <strain evidence="2">YIM 94188</strain>
    </source>
</reference>
<proteinExistence type="predicted"/>
<dbReference type="Proteomes" id="UP001596072">
    <property type="component" value="Unassembled WGS sequence"/>
</dbReference>
<protein>
    <recommendedName>
        <fullName evidence="3">DUF2993 domain-containing protein</fullName>
    </recommendedName>
</protein>
<name>A0ABW0ZEZ2_9ACTN</name>
<sequence>MDQYDAALHLLDRQVVGSDDRPVAKVDDVELTVEPDGTLVPTALLVGLPALLPRFGGRLGPWLLQRYVDLGTMQADRAEPSVIDLGLVASVSSEIRLSVPGADVVRRRVDQGVPSAMERWRLGALVGLPVRCERLPRRSCVLDVRLTGPLAEPGRSRVGALVVGPGRPGALLGYDRRREPGPRAVAEVVRWLHRHARVVQLGTEVEIDREAGEVRIGSGASLLPLLG</sequence>
<gene>
    <name evidence="1" type="ORF">ACFPQB_06405</name>
</gene>
<evidence type="ECO:0000313" key="2">
    <source>
        <dbReference type="Proteomes" id="UP001596072"/>
    </source>
</evidence>
<keyword evidence="2" id="KW-1185">Reference proteome</keyword>
<dbReference type="EMBL" id="JBHSNS010000002">
    <property type="protein sequence ID" value="MFC5728543.1"/>
    <property type="molecule type" value="Genomic_DNA"/>
</dbReference>
<dbReference type="RefSeq" id="WP_378526972.1">
    <property type="nucleotide sequence ID" value="NZ_JBHSNS010000002.1"/>
</dbReference>
<comment type="caution">
    <text evidence="1">The sequence shown here is derived from an EMBL/GenBank/DDBJ whole genome shotgun (WGS) entry which is preliminary data.</text>
</comment>
<organism evidence="1 2">
    <name type="scientific">Nocardioides vastitatis</name>
    <dbReference type="NCBI Taxonomy" id="2568655"/>
    <lineage>
        <taxon>Bacteria</taxon>
        <taxon>Bacillati</taxon>
        <taxon>Actinomycetota</taxon>
        <taxon>Actinomycetes</taxon>
        <taxon>Propionibacteriales</taxon>
        <taxon>Nocardioidaceae</taxon>
        <taxon>Nocardioides</taxon>
    </lineage>
</organism>
<accession>A0ABW0ZEZ2</accession>